<feature type="region of interest" description="Disordered" evidence="1">
    <location>
        <begin position="678"/>
        <end position="699"/>
    </location>
</feature>
<dbReference type="PANTHER" id="PTHR14663:SF2">
    <property type="entry name" value="METHYLTRANSFERASE NSUN7-RELATED"/>
    <property type="match status" value="1"/>
</dbReference>
<sequence>MDKILDEVGFYSEYPDYKEEEFLVLVTLFDYTSRNYQRRTKSDADIDLLPPPENEERPAKYAGREIEKAIMAVSIHFAASVARIRVKEQVGSLRLLLPQEWRDAENHADVMPIYAWYNQLLGKQEVVTTWLKNNNFQKVNGRLPRQSEYTTDEYCSDVFVFNNGDRAKLAESQIVRDKNLIIQDRSHLVVLHAVLSHVGAGEEVLIANTTSPWWGVHLEGLLANKFPTVQPVPQIRVSRQPKEDEDPKFLTKAGSKSTKMLTDDFLTLGPPTEPYKNVRHVILEASDTRSGVCNPVDYIECENDEMAVLKDMWTPPGTPQKETKKLELIQKTTALLKHALKLAVIAEVAHLQVQPTHDRSTFVIQRSPPYAPEKGGAGMQFFVRDAVLPSQLYYSTEADKVEVVELPRLLRVERPSLRPIQQHRQDDSFFHLKFGAEVETLSIPDDVLRASEGLAGSGDQVATSSSTLVLRERLLIRHSVDGGVGDCGELVKNASEMFRSALQDLRLLSEQGGSVGTEKSGGFFDGRSVDSLDDGEEVPPFFAVRVHLDLLGFAHTILSPFWMSHATIRAARTVTFISHSVLDEETTILAQKTMEYSNRTLVREAEAAVAPKKITSAPAFVMRLPIMQIFTEAKDALDSGQPSVVLPSNAVRFPQSDECNGFFFCIFKKEAVLLKQDEEEEPEAEGEEGEEKTKQVKKKPKKGMFGGRIPVIFGVPDEILCALIFESIEHIIFPLTNTLVLGQPNTERSGCKGHFVNVSPPSAVETMRLS</sequence>
<keyword evidence="3" id="KW-1185">Reference proteome</keyword>
<reference evidence="2 3" key="1">
    <citation type="submission" date="2018-11" db="EMBL/GenBank/DDBJ databases">
        <authorList>
            <consortium name="Pathogen Informatics"/>
        </authorList>
    </citation>
    <scope>NUCLEOTIDE SEQUENCE [LARGE SCALE GENOMIC DNA]</scope>
    <source>
        <strain evidence="2 3">NST_G2</strain>
    </source>
</reference>
<evidence type="ECO:0000313" key="3">
    <source>
        <dbReference type="Proteomes" id="UP000275846"/>
    </source>
</evidence>
<organism evidence="2 3">
    <name type="scientific">Schistocephalus solidus</name>
    <name type="common">Tapeworm</name>
    <dbReference type="NCBI Taxonomy" id="70667"/>
    <lineage>
        <taxon>Eukaryota</taxon>
        <taxon>Metazoa</taxon>
        <taxon>Spiralia</taxon>
        <taxon>Lophotrochozoa</taxon>
        <taxon>Platyhelminthes</taxon>
        <taxon>Cestoda</taxon>
        <taxon>Eucestoda</taxon>
        <taxon>Diphyllobothriidea</taxon>
        <taxon>Diphyllobothriidae</taxon>
        <taxon>Schistocephalus</taxon>
    </lineage>
</organism>
<name>A0A3P7CSG0_SCHSO</name>
<dbReference type="EMBL" id="UYSU01036205">
    <property type="protein sequence ID" value="VDL97355.1"/>
    <property type="molecule type" value="Genomic_DNA"/>
</dbReference>
<dbReference type="Proteomes" id="UP000275846">
    <property type="component" value="Unassembled WGS sequence"/>
</dbReference>
<protein>
    <submittedName>
        <fullName evidence="2">Uncharacterized protein</fullName>
    </submittedName>
</protein>
<evidence type="ECO:0000256" key="1">
    <source>
        <dbReference type="SAM" id="MobiDB-lite"/>
    </source>
</evidence>
<evidence type="ECO:0000313" key="2">
    <source>
        <dbReference type="EMBL" id="VDL97355.1"/>
    </source>
</evidence>
<feature type="compositionally biased region" description="Acidic residues" evidence="1">
    <location>
        <begin position="678"/>
        <end position="690"/>
    </location>
</feature>
<dbReference type="PANTHER" id="PTHR14663">
    <property type="entry name" value="METHYLTRANSFERASE NSUN7-RELATED"/>
    <property type="match status" value="1"/>
</dbReference>
<dbReference type="OrthoDB" id="6817893at2759"/>
<dbReference type="InterPro" id="IPR042620">
    <property type="entry name" value="NSUN7"/>
</dbReference>
<gene>
    <name evidence="2" type="ORF">SSLN_LOCUS10970</name>
</gene>
<dbReference type="STRING" id="70667.A0A3P7CSG0"/>
<accession>A0A3P7CSG0</accession>
<proteinExistence type="predicted"/>
<dbReference type="AlphaFoldDB" id="A0A3P7CSG0"/>